<dbReference type="InterPro" id="IPR000889">
    <property type="entry name" value="Glutathione_peroxidase"/>
</dbReference>
<feature type="signal peptide" evidence="5">
    <location>
        <begin position="1"/>
        <end position="19"/>
    </location>
</feature>
<proteinExistence type="inferred from homology"/>
<dbReference type="InterPro" id="IPR029759">
    <property type="entry name" value="GPX_AS"/>
</dbReference>
<protein>
    <recommendedName>
        <fullName evidence="4">Glutathione peroxidase</fullName>
    </recommendedName>
</protein>
<gene>
    <name evidence="6" type="ORF">LJ739_05895</name>
</gene>
<dbReference type="PROSITE" id="PS51355">
    <property type="entry name" value="GLUTATHIONE_PEROXID_3"/>
    <property type="match status" value="1"/>
</dbReference>
<evidence type="ECO:0000256" key="2">
    <source>
        <dbReference type="ARBA" id="ARBA00022559"/>
    </source>
</evidence>
<comment type="similarity">
    <text evidence="1 4">Belongs to the glutathione peroxidase family.</text>
</comment>
<name>A0ABS8G7H7_9ALTE</name>
<sequence length="179" mass="20325">MRFPTLLVLLSFFTPLSMANQCPDVLKFVKRKLNSQQTVNFCQAYQGKTLLIVNTASYCGYTPQFEGLEALYESYKDQGLVVLGFPSHEFNQEADNEEKTAELCELTYGVKFPMFEPTDVKGDNADPLYRMLAKKSGTYPSWNFFKYLVDSEGEVVGVYPSATTPEDEDFQKTLQSLLK</sequence>
<dbReference type="Proteomes" id="UP001520878">
    <property type="component" value="Unassembled WGS sequence"/>
</dbReference>
<keyword evidence="7" id="KW-1185">Reference proteome</keyword>
<keyword evidence="3 4" id="KW-0560">Oxidoreductase</keyword>
<dbReference type="PANTHER" id="PTHR11592:SF44">
    <property type="entry name" value="GLUTATHIONE PEROXIDASE"/>
    <property type="match status" value="1"/>
</dbReference>
<evidence type="ECO:0000256" key="4">
    <source>
        <dbReference type="RuleBase" id="RU000499"/>
    </source>
</evidence>
<keyword evidence="5" id="KW-0732">Signal</keyword>
<organism evidence="6 7">
    <name type="scientific">Fluctibacter halophilus</name>
    <dbReference type="NCBI Taxonomy" id="226011"/>
    <lineage>
        <taxon>Bacteria</taxon>
        <taxon>Pseudomonadati</taxon>
        <taxon>Pseudomonadota</taxon>
        <taxon>Gammaproteobacteria</taxon>
        <taxon>Alteromonadales</taxon>
        <taxon>Alteromonadaceae</taxon>
        <taxon>Fluctibacter</taxon>
    </lineage>
</organism>
<dbReference type="Pfam" id="PF00255">
    <property type="entry name" value="GSHPx"/>
    <property type="match status" value="1"/>
</dbReference>
<dbReference type="InterPro" id="IPR036249">
    <property type="entry name" value="Thioredoxin-like_sf"/>
</dbReference>
<dbReference type="RefSeq" id="WP_229157987.1">
    <property type="nucleotide sequence ID" value="NZ_JAJEWP010000001.1"/>
</dbReference>
<dbReference type="GO" id="GO:0004601">
    <property type="term" value="F:peroxidase activity"/>
    <property type="evidence" value="ECO:0007669"/>
    <property type="project" value="UniProtKB-KW"/>
</dbReference>
<evidence type="ECO:0000313" key="7">
    <source>
        <dbReference type="Proteomes" id="UP001520878"/>
    </source>
</evidence>
<reference evidence="6 7" key="1">
    <citation type="submission" date="2021-10" db="EMBL/GenBank/DDBJ databases">
        <title>Draft genome of Aestuariibacter halophilus JC2043.</title>
        <authorList>
            <person name="Emsley S.A."/>
            <person name="Pfannmuller K.M."/>
            <person name="Ushijima B."/>
            <person name="Saw J.H."/>
            <person name="Videau P."/>
        </authorList>
    </citation>
    <scope>NUCLEOTIDE SEQUENCE [LARGE SCALE GENOMIC DNA]</scope>
    <source>
        <strain evidence="6 7">JC2043</strain>
    </source>
</reference>
<dbReference type="CDD" id="cd00340">
    <property type="entry name" value="GSH_Peroxidase"/>
    <property type="match status" value="1"/>
</dbReference>
<comment type="caution">
    <text evidence="6">The sequence shown here is derived from an EMBL/GenBank/DDBJ whole genome shotgun (WGS) entry which is preliminary data.</text>
</comment>
<dbReference type="PIRSF" id="PIRSF000303">
    <property type="entry name" value="Glutathion_perox"/>
    <property type="match status" value="1"/>
</dbReference>
<feature type="chain" id="PRO_5045955009" description="Glutathione peroxidase" evidence="5">
    <location>
        <begin position="20"/>
        <end position="179"/>
    </location>
</feature>
<evidence type="ECO:0000256" key="3">
    <source>
        <dbReference type="ARBA" id="ARBA00023002"/>
    </source>
</evidence>
<evidence type="ECO:0000256" key="5">
    <source>
        <dbReference type="SAM" id="SignalP"/>
    </source>
</evidence>
<keyword evidence="2 4" id="KW-0575">Peroxidase</keyword>
<evidence type="ECO:0000313" key="6">
    <source>
        <dbReference type="EMBL" id="MCC2615765.1"/>
    </source>
</evidence>
<dbReference type="SUPFAM" id="SSF52833">
    <property type="entry name" value="Thioredoxin-like"/>
    <property type="match status" value="1"/>
</dbReference>
<dbReference type="PROSITE" id="PS00460">
    <property type="entry name" value="GLUTATHIONE_PEROXID_1"/>
    <property type="match status" value="1"/>
</dbReference>
<evidence type="ECO:0000256" key="1">
    <source>
        <dbReference type="ARBA" id="ARBA00006926"/>
    </source>
</evidence>
<dbReference type="PANTHER" id="PTHR11592">
    <property type="entry name" value="GLUTATHIONE PEROXIDASE"/>
    <property type="match status" value="1"/>
</dbReference>
<dbReference type="Gene3D" id="3.40.30.10">
    <property type="entry name" value="Glutaredoxin"/>
    <property type="match status" value="1"/>
</dbReference>
<dbReference type="EMBL" id="JAJEWP010000001">
    <property type="protein sequence ID" value="MCC2615765.1"/>
    <property type="molecule type" value="Genomic_DNA"/>
</dbReference>
<accession>A0ABS8G7H7</accession>
<dbReference type="PRINTS" id="PR01011">
    <property type="entry name" value="GLUTPROXDASE"/>
</dbReference>